<dbReference type="InterPro" id="IPR001789">
    <property type="entry name" value="Sig_transdc_resp-reg_receiver"/>
</dbReference>
<evidence type="ECO:0000259" key="3">
    <source>
        <dbReference type="PROSITE" id="PS50110"/>
    </source>
</evidence>
<dbReference type="SMART" id="SM00448">
    <property type="entry name" value="REC"/>
    <property type="match status" value="1"/>
</dbReference>
<dbReference type="Gene3D" id="3.30.450.20">
    <property type="entry name" value="PAS domain"/>
    <property type="match status" value="1"/>
</dbReference>
<dbReference type="InterPro" id="IPR000014">
    <property type="entry name" value="PAS"/>
</dbReference>
<dbReference type="NCBIfam" id="TIGR00229">
    <property type="entry name" value="sensory_box"/>
    <property type="match status" value="1"/>
</dbReference>
<dbReference type="CDD" id="cd00130">
    <property type="entry name" value="PAS"/>
    <property type="match status" value="1"/>
</dbReference>
<dbReference type="SUPFAM" id="SSF55785">
    <property type="entry name" value="PYP-like sensor domain (PAS domain)"/>
    <property type="match status" value="1"/>
</dbReference>
<evidence type="ECO:0000259" key="4">
    <source>
        <dbReference type="PROSITE" id="PS50112"/>
    </source>
</evidence>
<keyword evidence="6" id="KW-1185">Reference proteome</keyword>
<protein>
    <submittedName>
        <fullName evidence="5">PAS domain S-box protein</fullName>
    </submittedName>
</protein>
<evidence type="ECO:0000256" key="1">
    <source>
        <dbReference type="ARBA" id="ARBA00022553"/>
    </source>
</evidence>
<dbReference type="PROSITE" id="PS50110">
    <property type="entry name" value="RESPONSE_REGULATORY"/>
    <property type="match status" value="1"/>
</dbReference>
<gene>
    <name evidence="5" type="ORF">LEP1GSC203_0541</name>
</gene>
<comment type="caution">
    <text evidence="5">The sequence shown here is derived from an EMBL/GenBank/DDBJ whole genome shotgun (WGS) entry which is preliminary data.</text>
</comment>
<dbReference type="Pfam" id="PF00072">
    <property type="entry name" value="Response_reg"/>
    <property type="match status" value="1"/>
</dbReference>
<sequence>MIANQRAILLVEDQAVLAMMQIRILNSAGFVVHHVSTGEAAIIFLGQKLFPIDIILMDIDLGSGMDGTEAAKEILLLHKIPLVFLSSHTETEIIERTESITSYGYILKTSGEIVLIASIKMALRLFESYQKHSEAQELFEKAFFVSPIAMSLHDTSNQFRFVNVNPSFEKLVGYEKREVIGKTSLDLKMYVNDADSTEIRKKFLTDGKLTGFKHRFRLRNGEVREGNLSMEMVEINGKPHALTFQNFLF</sequence>
<feature type="domain" description="Response regulatory" evidence="3">
    <location>
        <begin position="7"/>
        <end position="123"/>
    </location>
</feature>
<dbReference type="GO" id="GO:0000160">
    <property type="term" value="P:phosphorelay signal transduction system"/>
    <property type="evidence" value="ECO:0007669"/>
    <property type="project" value="InterPro"/>
</dbReference>
<proteinExistence type="predicted"/>
<feature type="modified residue" description="4-aspartylphosphate" evidence="2">
    <location>
        <position position="58"/>
    </location>
</feature>
<dbReference type="InterPro" id="IPR011006">
    <property type="entry name" value="CheY-like_superfamily"/>
</dbReference>
<accession>N1VQK5</accession>
<reference evidence="5" key="1">
    <citation type="submission" date="2013-03" db="EMBL/GenBank/DDBJ databases">
        <authorList>
            <person name="Harkins D.M."/>
            <person name="Durkin A.S."/>
            <person name="Brinkac L.M."/>
            <person name="Haft D.H."/>
            <person name="Selengut J.D."/>
            <person name="Sanka R."/>
            <person name="DePew J."/>
            <person name="Purushe J."/>
            <person name="Hartskeerl R.A."/>
            <person name="Ahmed A."/>
            <person name="van der Linden H."/>
            <person name="Goris M.G.A."/>
            <person name="Vinetz J.M."/>
            <person name="Sutton G.G."/>
            <person name="Nierman W.C."/>
            <person name="Fouts D.E."/>
        </authorList>
    </citation>
    <scope>NUCLEOTIDE SEQUENCE [LARGE SCALE GENOMIC DNA]</scope>
    <source>
        <strain evidence="5">LT 11-33</strain>
    </source>
</reference>
<dbReference type="Gene3D" id="3.40.50.2300">
    <property type="match status" value="1"/>
</dbReference>
<dbReference type="PANTHER" id="PTHR44591:SF3">
    <property type="entry name" value="RESPONSE REGULATORY DOMAIN-CONTAINING PROTEIN"/>
    <property type="match status" value="1"/>
</dbReference>
<dbReference type="STRING" id="1257025.LEP1GSC203_0541"/>
<dbReference type="InterPro" id="IPR035965">
    <property type="entry name" value="PAS-like_dom_sf"/>
</dbReference>
<dbReference type="Proteomes" id="UP000012371">
    <property type="component" value="Unassembled WGS sequence"/>
</dbReference>
<keyword evidence="1 2" id="KW-0597">Phosphoprotein</keyword>
<dbReference type="SUPFAM" id="SSF52172">
    <property type="entry name" value="CheY-like"/>
    <property type="match status" value="1"/>
</dbReference>
<dbReference type="AlphaFoldDB" id="N1VQK5"/>
<evidence type="ECO:0000256" key="2">
    <source>
        <dbReference type="PROSITE-ProRule" id="PRU00169"/>
    </source>
</evidence>
<name>N1VQK5_9LEPT</name>
<evidence type="ECO:0000313" key="5">
    <source>
        <dbReference type="EMBL" id="EMY60728.1"/>
    </source>
</evidence>
<dbReference type="PANTHER" id="PTHR44591">
    <property type="entry name" value="STRESS RESPONSE REGULATOR PROTEIN 1"/>
    <property type="match status" value="1"/>
</dbReference>
<feature type="domain" description="PAS" evidence="4">
    <location>
        <begin position="154"/>
        <end position="201"/>
    </location>
</feature>
<organism evidence="5 6">
    <name type="scientific">Leptospira terpstrae serovar Hualin str. LT 11-33 = ATCC 700639</name>
    <dbReference type="NCBI Taxonomy" id="1257025"/>
    <lineage>
        <taxon>Bacteria</taxon>
        <taxon>Pseudomonadati</taxon>
        <taxon>Spirochaetota</taxon>
        <taxon>Spirochaetia</taxon>
        <taxon>Leptospirales</taxon>
        <taxon>Leptospiraceae</taxon>
        <taxon>Leptospira</taxon>
    </lineage>
</organism>
<evidence type="ECO:0000313" key="6">
    <source>
        <dbReference type="Proteomes" id="UP000012371"/>
    </source>
</evidence>
<dbReference type="EMBL" id="AOGW02000011">
    <property type="protein sequence ID" value="EMY60728.1"/>
    <property type="molecule type" value="Genomic_DNA"/>
</dbReference>
<dbReference type="PROSITE" id="PS50112">
    <property type="entry name" value="PAS"/>
    <property type="match status" value="1"/>
</dbReference>
<dbReference type="SMART" id="SM00091">
    <property type="entry name" value="PAS"/>
    <property type="match status" value="1"/>
</dbReference>
<dbReference type="InterPro" id="IPR050595">
    <property type="entry name" value="Bact_response_regulator"/>
</dbReference>